<protein>
    <recommendedName>
        <fullName evidence="5">m7GpppX diphosphatase</fullName>
        <ecNumber evidence="4">3.6.1.59</ecNumber>
    </recommendedName>
    <alternativeName>
        <fullName evidence="11">Decapping scavenger enzyme</fullName>
    </alternativeName>
    <alternativeName>
        <fullName evidence="10">Scavenger mRNA-decapping enzyme DcpS</fullName>
    </alternativeName>
</protein>
<evidence type="ECO:0000256" key="7">
    <source>
        <dbReference type="ARBA" id="ARBA00022553"/>
    </source>
</evidence>
<evidence type="ECO:0000256" key="3">
    <source>
        <dbReference type="ARBA" id="ARBA00010208"/>
    </source>
</evidence>
<evidence type="ECO:0000256" key="5">
    <source>
        <dbReference type="ARBA" id="ARBA00015636"/>
    </source>
</evidence>
<dbReference type="PANTHER" id="PTHR12978">
    <property type="entry name" value="HISTIDINE TRIAD HIT PROTEIN MEMBER"/>
    <property type="match status" value="1"/>
</dbReference>
<dbReference type="AlphaFoldDB" id="A0A316V2I3"/>
<dbReference type="InterPro" id="IPR011145">
    <property type="entry name" value="Scavenger_mRNA_decap_enz_N"/>
</dbReference>
<evidence type="ECO:0000256" key="4">
    <source>
        <dbReference type="ARBA" id="ARBA00012520"/>
    </source>
</evidence>
<evidence type="ECO:0000256" key="13">
    <source>
        <dbReference type="PIRSR" id="PIRSR028973-1"/>
    </source>
</evidence>
<comment type="catalytic activity">
    <reaction evidence="12">
        <text>a 5'-end (N(7)-methyl 5'-triphosphoguanosine)-ribonucleoside in mRNA + H2O = N(7)-methyl-GMP + a 5'-end diphospho-ribonucleoside in mRNA + 2 H(+)</text>
        <dbReference type="Rhea" id="RHEA:65388"/>
        <dbReference type="Rhea" id="RHEA-COMP:17165"/>
        <dbReference type="Rhea" id="RHEA-COMP:17167"/>
        <dbReference type="ChEBI" id="CHEBI:15377"/>
        <dbReference type="ChEBI" id="CHEBI:15378"/>
        <dbReference type="ChEBI" id="CHEBI:58285"/>
        <dbReference type="ChEBI" id="CHEBI:156461"/>
        <dbReference type="ChEBI" id="CHEBI:167616"/>
        <dbReference type="EC" id="3.6.1.59"/>
    </reaction>
</comment>
<evidence type="ECO:0000256" key="14">
    <source>
        <dbReference type="PIRSR" id="PIRSR028973-2"/>
    </source>
</evidence>
<evidence type="ECO:0000313" key="15">
    <source>
        <dbReference type="EMBL" id="PWN31767.1"/>
    </source>
</evidence>
<evidence type="ECO:0000256" key="8">
    <source>
        <dbReference type="ARBA" id="ARBA00022801"/>
    </source>
</evidence>
<evidence type="ECO:0000313" key="16">
    <source>
        <dbReference type="Proteomes" id="UP000245771"/>
    </source>
</evidence>
<sequence>MSSQVDVQDGADASKLLHDFKLVRVLNEDARSKSAILLGNFPTGEAGSEQAIVIMEKTHFSNSFYENLSTDADKSSSLSNFKSLGSNDVYHWVLGWMATPNTASSDVDAHVKLTIIRPATEAHILKYTEQEKFMVTETPETYAGIVEPWIKNQPVERIQWVYNILEKKKEADTILFERQGSSDGFIILPDLKWDQKTLSSLYLVAIVHDRSLRSMRDLKKEHIPLLRSIMQEGQRVAKEKFGLGKGESESAGLSKVRCFLHYQPTYYHLHVHLLSSDYTSHPGALVGQAHLLDDVIDLLEMGVDFTKRTLTYSLGSRSPLLALLQEQTSHRPTKVAKLTE</sequence>
<dbReference type="Gene3D" id="3.30.428.10">
    <property type="entry name" value="HIT-like"/>
    <property type="match status" value="1"/>
</dbReference>
<dbReference type="GO" id="GO:0000340">
    <property type="term" value="F:RNA 7-methylguanosine cap binding"/>
    <property type="evidence" value="ECO:0007669"/>
    <property type="project" value="TreeGrafter"/>
</dbReference>
<dbReference type="SUPFAM" id="SSF54197">
    <property type="entry name" value="HIT-like"/>
    <property type="match status" value="1"/>
</dbReference>
<evidence type="ECO:0000256" key="6">
    <source>
        <dbReference type="ARBA" id="ARBA00022490"/>
    </source>
</evidence>
<accession>A0A316V2I3</accession>
<feature type="active site" description="Nucleophile" evidence="13">
    <location>
        <position position="270"/>
    </location>
</feature>
<organism evidence="15 16">
    <name type="scientific">Meira miltonrushii</name>
    <dbReference type="NCBI Taxonomy" id="1280837"/>
    <lineage>
        <taxon>Eukaryota</taxon>
        <taxon>Fungi</taxon>
        <taxon>Dikarya</taxon>
        <taxon>Basidiomycota</taxon>
        <taxon>Ustilaginomycotina</taxon>
        <taxon>Exobasidiomycetes</taxon>
        <taxon>Exobasidiales</taxon>
        <taxon>Brachybasidiaceae</taxon>
        <taxon>Meira</taxon>
    </lineage>
</organism>
<dbReference type="GO" id="GO:0140932">
    <property type="term" value="F:5'-(N(7)-methyl 5'-triphosphoguanosine)-[mRNA] diphosphatase activity"/>
    <property type="evidence" value="ECO:0007669"/>
    <property type="project" value="UniProtKB-EC"/>
</dbReference>
<name>A0A316V2I3_9BASI</name>
<dbReference type="GO" id="GO:0000290">
    <property type="term" value="P:deadenylation-dependent decapping of nuclear-transcribed mRNA"/>
    <property type="evidence" value="ECO:0007669"/>
    <property type="project" value="InterPro"/>
</dbReference>
<dbReference type="InterPro" id="IPR008594">
    <property type="entry name" value="DcpS/DCS2"/>
</dbReference>
<keyword evidence="16" id="KW-1185">Reference proteome</keyword>
<evidence type="ECO:0000256" key="9">
    <source>
        <dbReference type="ARBA" id="ARBA00023242"/>
    </source>
</evidence>
<dbReference type="PIRSF" id="PIRSF028973">
    <property type="entry name" value="Scavenger_mRNA_decap_enz"/>
    <property type="match status" value="1"/>
</dbReference>
<feature type="binding site" evidence="14">
    <location>
        <begin position="261"/>
        <end position="272"/>
    </location>
    <ligand>
        <name>substrate</name>
    </ligand>
</feature>
<feature type="binding site" evidence="14">
    <location>
        <position position="192"/>
    </location>
    <ligand>
        <name>substrate</name>
    </ligand>
</feature>
<dbReference type="InterPro" id="IPR036265">
    <property type="entry name" value="HIT-like_sf"/>
</dbReference>
<dbReference type="STRING" id="1280837.A0A316V2I3"/>
<comment type="subcellular location">
    <subcellularLocation>
        <location evidence="2">Cytoplasm</location>
    </subcellularLocation>
    <subcellularLocation>
        <location evidence="1">Nucleus</location>
    </subcellularLocation>
</comment>
<evidence type="ECO:0000256" key="11">
    <source>
        <dbReference type="ARBA" id="ARBA00030609"/>
    </source>
</evidence>
<dbReference type="OrthoDB" id="10264956at2759"/>
<feature type="binding site" evidence="14">
    <location>
        <position position="190"/>
    </location>
    <ligand>
        <name>substrate</name>
    </ligand>
</feature>
<evidence type="ECO:0000256" key="12">
    <source>
        <dbReference type="ARBA" id="ARBA00048222"/>
    </source>
</evidence>
<dbReference type="Gene3D" id="3.30.200.40">
    <property type="entry name" value="Scavenger mRNA decapping enzyme, N-terminal domain"/>
    <property type="match status" value="1"/>
</dbReference>
<keyword evidence="9" id="KW-0539">Nucleus</keyword>
<dbReference type="Pfam" id="PF11969">
    <property type="entry name" value="DcpS_C"/>
    <property type="match status" value="1"/>
</dbReference>
<feature type="binding site" evidence="14">
    <location>
        <position position="160"/>
    </location>
    <ligand>
        <name>substrate</name>
    </ligand>
</feature>
<dbReference type="InParanoid" id="A0A316V2I3"/>
<keyword evidence="8" id="KW-0378">Hydrolase</keyword>
<evidence type="ECO:0000256" key="1">
    <source>
        <dbReference type="ARBA" id="ARBA00004123"/>
    </source>
</evidence>
<dbReference type="InterPro" id="IPR019808">
    <property type="entry name" value="Histidine_triad_CS"/>
</dbReference>
<dbReference type="SUPFAM" id="SSF102860">
    <property type="entry name" value="mRNA decapping enzyme DcpS N-terminal domain"/>
    <property type="match status" value="1"/>
</dbReference>
<dbReference type="Pfam" id="PF05652">
    <property type="entry name" value="DcpS"/>
    <property type="match status" value="1"/>
</dbReference>
<keyword evidence="7" id="KW-0597">Phosphoprotein</keyword>
<dbReference type="Proteomes" id="UP000245771">
    <property type="component" value="Unassembled WGS sequence"/>
</dbReference>
<dbReference type="RefSeq" id="XP_025352069.1">
    <property type="nucleotide sequence ID" value="XM_025497466.1"/>
</dbReference>
<proteinExistence type="inferred from homology"/>
<gene>
    <name evidence="15" type="ORF">FA14DRAFT_151219</name>
</gene>
<dbReference type="EC" id="3.6.1.59" evidence="4"/>
<comment type="similarity">
    <text evidence="3">Belongs to the HIT family.</text>
</comment>
<keyword evidence="6" id="KW-0963">Cytoplasm</keyword>
<dbReference type="FunCoup" id="A0A316V2I3">
    <property type="interactions" value="435"/>
</dbReference>
<dbReference type="EMBL" id="KZ819607">
    <property type="protein sequence ID" value="PWN31767.1"/>
    <property type="molecule type" value="Genomic_DNA"/>
</dbReference>
<dbReference type="PROSITE" id="PS00892">
    <property type="entry name" value="HIT_1"/>
    <property type="match status" value="1"/>
</dbReference>
<dbReference type="GeneID" id="37019247"/>
<dbReference type="GO" id="GO:0000932">
    <property type="term" value="C:P-body"/>
    <property type="evidence" value="ECO:0007669"/>
    <property type="project" value="TreeGrafter"/>
</dbReference>
<dbReference type="GO" id="GO:0005634">
    <property type="term" value="C:nucleus"/>
    <property type="evidence" value="ECO:0007669"/>
    <property type="project" value="UniProtKB-SubCell"/>
</dbReference>
<evidence type="ECO:0000256" key="10">
    <source>
        <dbReference type="ARBA" id="ARBA00029885"/>
    </source>
</evidence>
<feature type="binding site" evidence="14">
    <location>
        <position position="170"/>
    </location>
    <ligand>
        <name>substrate</name>
    </ligand>
</feature>
<reference evidence="15 16" key="1">
    <citation type="journal article" date="2018" name="Mol. Biol. Evol.">
        <title>Broad Genomic Sampling Reveals a Smut Pathogenic Ancestry of the Fungal Clade Ustilaginomycotina.</title>
        <authorList>
            <person name="Kijpornyongpan T."/>
            <person name="Mondo S.J."/>
            <person name="Barry K."/>
            <person name="Sandor L."/>
            <person name="Lee J."/>
            <person name="Lipzen A."/>
            <person name="Pangilinan J."/>
            <person name="LaButti K."/>
            <person name="Hainaut M."/>
            <person name="Henrissat B."/>
            <person name="Grigoriev I.V."/>
            <person name="Spatafora J.W."/>
            <person name="Aime M.C."/>
        </authorList>
    </citation>
    <scope>NUCLEOTIDE SEQUENCE [LARGE SCALE GENOMIC DNA]</scope>
    <source>
        <strain evidence="15 16">MCA 3882</strain>
    </source>
</reference>
<dbReference type="PANTHER" id="PTHR12978:SF0">
    <property type="entry name" value="M7GPPPX DIPHOSPHATASE"/>
    <property type="match status" value="1"/>
</dbReference>
<evidence type="ECO:0000256" key="2">
    <source>
        <dbReference type="ARBA" id="ARBA00004496"/>
    </source>
</evidence>
<dbReference type="FunFam" id="3.30.428.10:FF:000006">
    <property type="entry name" value="m7GpppX diphosphatase"/>
    <property type="match status" value="1"/>
</dbReference>